<name>A0A8H6Z6L2_9AGAR</name>
<organism evidence="2 3">
    <name type="scientific">Mycena venus</name>
    <dbReference type="NCBI Taxonomy" id="2733690"/>
    <lineage>
        <taxon>Eukaryota</taxon>
        <taxon>Fungi</taxon>
        <taxon>Dikarya</taxon>
        <taxon>Basidiomycota</taxon>
        <taxon>Agaricomycotina</taxon>
        <taxon>Agaricomycetes</taxon>
        <taxon>Agaricomycetidae</taxon>
        <taxon>Agaricales</taxon>
        <taxon>Marasmiineae</taxon>
        <taxon>Mycenaceae</taxon>
        <taxon>Mycena</taxon>
    </lineage>
</organism>
<keyword evidence="3" id="KW-1185">Reference proteome</keyword>
<sequence length="178" mass="19270">MTVTSTCMSSPRLACRHLDLHAVTLTCTPSPALLPSAAARPTQCRPPPYAPPPAVVHDITPAVARDAAAPVPPCPSTTHYPSAKPWRKNSSRGKPCNLLPSLQDPQCKALIACPAPVFAAFSLPPQAQRHYASHYVFQNGHDTFRVYTMKRHGLLPSRLSPDPPYRPASHALPGLRIH</sequence>
<evidence type="ECO:0000256" key="1">
    <source>
        <dbReference type="SAM" id="MobiDB-lite"/>
    </source>
</evidence>
<dbReference type="EMBL" id="JACAZI010000001">
    <property type="protein sequence ID" value="KAF7371539.1"/>
    <property type="molecule type" value="Genomic_DNA"/>
</dbReference>
<evidence type="ECO:0000313" key="2">
    <source>
        <dbReference type="EMBL" id="KAF7371539.1"/>
    </source>
</evidence>
<dbReference type="Proteomes" id="UP000620124">
    <property type="component" value="Unassembled WGS sequence"/>
</dbReference>
<protein>
    <submittedName>
        <fullName evidence="2">Uncharacterized protein</fullName>
    </submittedName>
</protein>
<accession>A0A8H6Z6L2</accession>
<feature type="region of interest" description="Disordered" evidence="1">
    <location>
        <begin position="158"/>
        <end position="178"/>
    </location>
</feature>
<proteinExistence type="predicted"/>
<comment type="caution">
    <text evidence="2">The sequence shown here is derived from an EMBL/GenBank/DDBJ whole genome shotgun (WGS) entry which is preliminary data.</text>
</comment>
<reference evidence="2" key="1">
    <citation type="submission" date="2020-05" db="EMBL/GenBank/DDBJ databases">
        <title>Mycena genomes resolve the evolution of fungal bioluminescence.</title>
        <authorList>
            <person name="Tsai I.J."/>
        </authorList>
    </citation>
    <scope>NUCLEOTIDE SEQUENCE</scope>
    <source>
        <strain evidence="2">CCC161011</strain>
    </source>
</reference>
<evidence type="ECO:0000313" key="3">
    <source>
        <dbReference type="Proteomes" id="UP000620124"/>
    </source>
</evidence>
<dbReference type="AlphaFoldDB" id="A0A8H6Z6L2"/>
<gene>
    <name evidence="2" type="ORF">MVEN_00008900</name>
</gene>